<reference evidence="1" key="1">
    <citation type="journal article" date="2019" name="G3 (Bethesda)">
        <title>Genome Assemblies of Two Rare Opportunistic Yeast Pathogens: Diutina rugosa (syn. Candida rugosa) and Trichomonascus ciferrii (syn. Candida ciferrii).</title>
        <authorList>
            <person name="Mixao V."/>
            <person name="Saus E."/>
            <person name="Hansen A.P."/>
            <person name="Lass-Florl C."/>
            <person name="Gabaldon T."/>
        </authorList>
    </citation>
    <scope>NUCLEOTIDE SEQUENCE</scope>
    <source>
        <strain evidence="1">CBS 4856</strain>
    </source>
</reference>
<dbReference type="VEuPathDB" id="FungiDB:TRICI_004539"/>
<gene>
    <name evidence="1" type="ORF">TRICI_004539</name>
</gene>
<sequence>MVNVSIGSEYKYRVEEKHRAYFESKTGIPWNNLDDDPEKKEKMVQCVKCRAKFGVRFSPVGGEDPSCCYTSDSFEVACPQCDGKVSHDSLRVNKFVKDVKSYEKYGTCFPATLVNVYSGFFNPPNKSCPIYDAVDDPRVKEQISALPNAPSMMKVKSIMETFFGDEKRKKRNLVIQYDGYFVRRFMSHYWDNSSIFAIDLEGAVHRQGTFIQKMHQNDWLHCPSLLNTVPRMIEKYANFFQLIRNNSFLMAVPTLDVDLVWHTHQLLANAYFNYSTINAWKFIDHDDKVLETTLTDCFTRTVRLYESTFKKIYSECMCWFCLATREHRTNKKPFSKSPQDALYDAAIKGAYNPSNSNYKAHISTHSAVPDKDQRGRQHAILKSEYEEAHKRVQKRVKKLGRQIPPPYVFQSQPDDSTWHATEFNSSLYGTPPLWMADGKSSYGDCCSGTCGAAISAGGSCTNGAGPGGCGAVTSSVCGSVSSFANIAGSQLLTTTQSSAASAAGGKTGAVASVGGGIGM</sequence>
<dbReference type="PANTHER" id="PTHR34365:SF7">
    <property type="entry name" value="GLYCINE-RICH DOMAIN-CONTAINING PROTEIN 1"/>
    <property type="match status" value="1"/>
</dbReference>
<proteinExistence type="predicted"/>
<name>A0A642V0R7_9ASCO</name>
<dbReference type="PANTHER" id="PTHR34365">
    <property type="entry name" value="ENOLASE (DUF1399)"/>
    <property type="match status" value="1"/>
</dbReference>
<dbReference type="Pfam" id="PF07173">
    <property type="entry name" value="GRDP-like"/>
    <property type="match status" value="1"/>
</dbReference>
<keyword evidence="2" id="KW-1185">Reference proteome</keyword>
<dbReference type="OrthoDB" id="2684236at2759"/>
<evidence type="ECO:0000313" key="1">
    <source>
        <dbReference type="EMBL" id="KAA8909346.1"/>
    </source>
</evidence>
<dbReference type="Proteomes" id="UP000761534">
    <property type="component" value="Unassembled WGS sequence"/>
</dbReference>
<protein>
    <submittedName>
        <fullName evidence="1">Uncharacterized protein</fullName>
    </submittedName>
</protein>
<comment type="caution">
    <text evidence="1">The sequence shown here is derived from an EMBL/GenBank/DDBJ whole genome shotgun (WGS) entry which is preliminary data.</text>
</comment>
<dbReference type="AlphaFoldDB" id="A0A642V0R7"/>
<dbReference type="InterPro" id="IPR009836">
    <property type="entry name" value="GRDP-like"/>
</dbReference>
<evidence type="ECO:0000313" key="2">
    <source>
        <dbReference type="Proteomes" id="UP000761534"/>
    </source>
</evidence>
<accession>A0A642V0R7</accession>
<dbReference type="EMBL" id="SWFS01000343">
    <property type="protein sequence ID" value="KAA8909346.1"/>
    <property type="molecule type" value="Genomic_DNA"/>
</dbReference>
<organism evidence="1 2">
    <name type="scientific">Trichomonascus ciferrii</name>
    <dbReference type="NCBI Taxonomy" id="44093"/>
    <lineage>
        <taxon>Eukaryota</taxon>
        <taxon>Fungi</taxon>
        <taxon>Dikarya</taxon>
        <taxon>Ascomycota</taxon>
        <taxon>Saccharomycotina</taxon>
        <taxon>Dipodascomycetes</taxon>
        <taxon>Dipodascales</taxon>
        <taxon>Trichomonascaceae</taxon>
        <taxon>Trichomonascus</taxon>
        <taxon>Trichomonascus ciferrii complex</taxon>
    </lineage>
</organism>